<feature type="compositionally biased region" description="Polar residues" evidence="1">
    <location>
        <begin position="952"/>
        <end position="978"/>
    </location>
</feature>
<feature type="compositionally biased region" description="Acidic residues" evidence="1">
    <location>
        <begin position="192"/>
        <end position="201"/>
    </location>
</feature>
<feature type="region of interest" description="Disordered" evidence="1">
    <location>
        <begin position="1502"/>
        <end position="1674"/>
    </location>
</feature>
<reference evidence="2 3" key="1">
    <citation type="submission" date="2014-02" db="EMBL/GenBank/DDBJ databases">
        <title>Transposable element dynamics among asymbiotic and ectomycorrhizal Amanita fungi.</title>
        <authorList>
            <consortium name="DOE Joint Genome Institute"/>
            <person name="Hess J."/>
            <person name="Skrede I."/>
            <person name="Wolfe B."/>
            <person name="LaButti K."/>
            <person name="Ohm R.A."/>
            <person name="Grigoriev I.V."/>
            <person name="Pringle A."/>
        </authorList>
    </citation>
    <scope>NUCLEOTIDE SEQUENCE [LARGE SCALE GENOMIC DNA]</scope>
    <source>
        <strain evidence="2 3">SKay4041</strain>
    </source>
</reference>
<feature type="compositionally biased region" description="Polar residues" evidence="1">
    <location>
        <begin position="137"/>
        <end position="147"/>
    </location>
</feature>
<feature type="region of interest" description="Disordered" evidence="1">
    <location>
        <begin position="1225"/>
        <end position="1306"/>
    </location>
</feature>
<feature type="compositionally biased region" description="Low complexity" evidence="1">
    <location>
        <begin position="1348"/>
        <end position="1360"/>
    </location>
</feature>
<dbReference type="EMBL" id="KZ302213">
    <property type="protein sequence ID" value="PFH46288.1"/>
    <property type="molecule type" value="Genomic_DNA"/>
</dbReference>
<feature type="compositionally biased region" description="Low complexity" evidence="1">
    <location>
        <begin position="1536"/>
        <end position="1549"/>
    </location>
</feature>
<feature type="region of interest" description="Disordered" evidence="1">
    <location>
        <begin position="294"/>
        <end position="633"/>
    </location>
</feature>
<keyword evidence="3" id="KW-1185">Reference proteome</keyword>
<proteinExistence type="predicted"/>
<feature type="compositionally biased region" description="Pro residues" evidence="1">
    <location>
        <begin position="927"/>
        <end position="940"/>
    </location>
</feature>
<dbReference type="Proteomes" id="UP000242287">
    <property type="component" value="Unassembled WGS sequence"/>
</dbReference>
<protein>
    <submittedName>
        <fullName evidence="2">Uncharacterized protein</fullName>
    </submittedName>
</protein>
<organism evidence="2 3">
    <name type="scientific">Amanita thiersii Skay4041</name>
    <dbReference type="NCBI Taxonomy" id="703135"/>
    <lineage>
        <taxon>Eukaryota</taxon>
        <taxon>Fungi</taxon>
        <taxon>Dikarya</taxon>
        <taxon>Basidiomycota</taxon>
        <taxon>Agaricomycotina</taxon>
        <taxon>Agaricomycetes</taxon>
        <taxon>Agaricomycetidae</taxon>
        <taxon>Agaricales</taxon>
        <taxon>Pluteineae</taxon>
        <taxon>Amanitaceae</taxon>
        <taxon>Amanita</taxon>
    </lineage>
</organism>
<feature type="compositionally biased region" description="Polar residues" evidence="1">
    <location>
        <begin position="445"/>
        <end position="470"/>
    </location>
</feature>
<feature type="compositionally biased region" description="Low complexity" evidence="1">
    <location>
        <begin position="294"/>
        <end position="305"/>
    </location>
</feature>
<name>A0A2A9N8T4_9AGAR</name>
<feature type="compositionally biased region" description="Basic residues" evidence="1">
    <location>
        <begin position="323"/>
        <end position="333"/>
    </location>
</feature>
<feature type="compositionally biased region" description="Low complexity" evidence="1">
    <location>
        <begin position="472"/>
        <end position="501"/>
    </location>
</feature>
<feature type="region of interest" description="Disordered" evidence="1">
    <location>
        <begin position="1324"/>
        <end position="1360"/>
    </location>
</feature>
<feature type="compositionally biased region" description="Polar residues" evidence="1">
    <location>
        <begin position="380"/>
        <end position="405"/>
    </location>
</feature>
<feature type="compositionally biased region" description="Basic and acidic residues" evidence="1">
    <location>
        <begin position="1593"/>
        <end position="1607"/>
    </location>
</feature>
<feature type="compositionally biased region" description="Acidic residues" evidence="1">
    <location>
        <begin position="1"/>
        <end position="12"/>
    </location>
</feature>
<gene>
    <name evidence="2" type="ORF">AMATHDRAFT_51142</name>
</gene>
<evidence type="ECO:0000313" key="2">
    <source>
        <dbReference type="EMBL" id="PFH46288.1"/>
    </source>
</evidence>
<feature type="region of interest" description="Disordered" evidence="1">
    <location>
        <begin position="1372"/>
        <end position="1480"/>
    </location>
</feature>
<evidence type="ECO:0000256" key="1">
    <source>
        <dbReference type="SAM" id="MobiDB-lite"/>
    </source>
</evidence>
<feature type="compositionally biased region" description="Basic and acidic residues" evidence="1">
    <location>
        <begin position="347"/>
        <end position="362"/>
    </location>
</feature>
<feature type="compositionally biased region" description="Low complexity" evidence="1">
    <location>
        <begin position="1641"/>
        <end position="1661"/>
    </location>
</feature>
<feature type="compositionally biased region" description="Low complexity" evidence="1">
    <location>
        <begin position="880"/>
        <end position="889"/>
    </location>
</feature>
<feature type="region of interest" description="Disordered" evidence="1">
    <location>
        <begin position="1"/>
        <end position="242"/>
    </location>
</feature>
<feature type="region of interest" description="Disordered" evidence="1">
    <location>
        <begin position="861"/>
        <end position="889"/>
    </location>
</feature>
<evidence type="ECO:0000313" key="3">
    <source>
        <dbReference type="Proteomes" id="UP000242287"/>
    </source>
</evidence>
<accession>A0A2A9N8T4</accession>
<feature type="compositionally biased region" description="Polar residues" evidence="1">
    <location>
        <begin position="1242"/>
        <end position="1258"/>
    </location>
</feature>
<dbReference type="OrthoDB" id="2554322at2759"/>
<feature type="compositionally biased region" description="Low complexity" evidence="1">
    <location>
        <begin position="1393"/>
        <end position="1428"/>
    </location>
</feature>
<feature type="compositionally biased region" description="Pro residues" evidence="1">
    <location>
        <begin position="233"/>
        <end position="242"/>
    </location>
</feature>
<sequence length="1729" mass="183002">MTATEIWDDDFEFNPNSPPRKRKNKVDGGIDDDVLEPSRVSHASSRFTADWDADAVVGEPGRESPHKGGVTKVFSAPSLSAWAEPGPSTPSRRPVPKVTENWDDDFEDKNDTPVRRPRRDIYNNSNNPSPAKEITRNYRSLQPLFSNEHTDQKASVASRNRASSSVSAQGPRARYLSSGGDLARNHASPLSDGDEEDDEFGFADKDDDRTVTARSRHPGFTRLNSLTNHPLNDLPPPPVPSIPPSLLPQPRVNTLNLDAVIIGTSQPFPRSPASSVFSLPTTVATESIYYGSTTHLHPTSSRTSSSGGGFSRLPPSPPIHKERERRRLRKKSRPPPQGVFELLPVASEDHLPHSLPHDERSHSPARSNNSHHGSAHSRPRTPQTPGSTNSFSTTFPNVNSTPSATRHSDTKQATPSTPSSSSKGGALLSRIGSVKKWGVRRKRGISTTQKENATTTSPGGLDLTTENTHANLPRPTSSLSSLAASTTSSRPSSSSRPASPSAQAPKSTTNNTNTSPGWFFRNSEAHSHASHTTTTSPVGRGGGPEPGTGARASASATDLSLPLPGRGRPPDGGEQPDEKGAGKANEKRAGSSGTRTQWRARERTPSRTGSRDASVARVMQVGEKSRGEGILDTPTKLLKRKSLGFVQLGRALSSQSSGTGADGVGGIGMSVSTSSPGQPRHASYGGTPSLGRSSLVPNKPRKEGFERLFAQQSEKSENGHANEFGNGDVDGSGSGRGRRKSLSVSATNGGSIGSGKGKGKLRQKSRDVSMGEGVRGTQVQEGSRGFLGSVRKMSLVGGKHKKQKSLGAVIGAMQAASQDRRVSDGVVVMHARDEAVVPDGHPVSSTSKRDEVVGIRAEGINKDSPAGEAKPHLLPPLELPNPTLMTPTTTSHVMFSQDLPVVDQTGAARVAEISGSIMLSSELDDPPASPPPPLSPPKPTTPKKKIPTSPTRGPSSPQSASLGRSTYSPTRDTGSSPSGALERVPPRRNSLGDLKIPARISQAQVGLRRDLGMVREFASNVEQLRVLQATYHDLVVEIQQILDSHAYLHAQQQQQAAAAAARSVSPSFFSRPKGRRRSNTNPGPGPEQQFAYKQLASSFYTINSKYRITWECAELLIELGGGSSAAPPTSVSAPLMIQERDNGVTPRKGRERAITLAGDESKVSSGAITGAKGDLDMEAVGGSGAGSGAASLSRRASSAAGGRNELNQRQMILLKELLNSADSSFIHHDDTKPGMLEEQPRCASSHSHTQGHSPNHTNANKDWRWGDPTNSTVTLPPSEDSAGSHSVFGSSAAAAGSGTGMKKRGSKLGMAGLRDLLRMLKRHHTAHPAHPTPRPTSFVPPHPPVAPSTTSLSSATNSSTDVHSRYLLPLDQNVIGDGRGGAGVSGRRRAKTSSGPESLGASSSTSSMFPSMYDSTPLPSRPSRGRPSLAAIFRIPRPLKLNKPSGSQSAQESCNEEAEGRTREGRAAAGTPGSAEDDWDRIETPAELENAVKALGVRVNGDGTATVRGKGRSPYLQHPPQIPTLFTGGREGGGSVSPSLGLGPSPAGLFVSPRRTASSSQTSLYEDSPTSSSHNVRPTRLSNVDENDVGEEGGGRCGEEGRERDGRLGSVGRYFGQRQRSTSRGRVADASTAPVTPPPRSSSRTYSNNNNNHQLSSKSSKNGSVRSMPPQPVPELRLAMTPENIRPLNENAKEVHARLVECIAEIQALLDSHRSVVAAPLAENSAAAS</sequence>
<feature type="region of interest" description="Disordered" evidence="1">
    <location>
        <begin position="1059"/>
        <end position="1089"/>
    </location>
</feature>
<feature type="compositionally biased region" description="Low complexity" evidence="1">
    <location>
        <begin position="1281"/>
        <end position="1296"/>
    </location>
</feature>
<feature type="region of interest" description="Disordered" evidence="1">
    <location>
        <begin position="651"/>
        <end position="778"/>
    </location>
</feature>
<feature type="compositionally biased region" description="Low complexity" evidence="1">
    <location>
        <begin position="154"/>
        <end position="168"/>
    </location>
</feature>
<feature type="region of interest" description="Disordered" evidence="1">
    <location>
        <begin position="920"/>
        <end position="995"/>
    </location>
</feature>
<feature type="compositionally biased region" description="Polar residues" evidence="1">
    <location>
        <begin position="1444"/>
        <end position="1453"/>
    </location>
</feature>
<feature type="compositionally biased region" description="Polar residues" evidence="1">
    <location>
        <begin position="1555"/>
        <end position="1582"/>
    </location>
</feature>
<feature type="compositionally biased region" description="Basic and acidic residues" evidence="1">
    <location>
        <begin position="568"/>
        <end position="589"/>
    </location>
</feature>
<feature type="compositionally biased region" description="Pro residues" evidence="1">
    <location>
        <begin position="1330"/>
        <end position="1346"/>
    </location>
</feature>
<feature type="compositionally biased region" description="Basic and acidic residues" evidence="1">
    <location>
        <begin position="202"/>
        <end position="211"/>
    </location>
</feature>